<reference evidence="4 5" key="1">
    <citation type="submission" date="2018-08" db="EMBL/GenBank/DDBJ databases">
        <title>Diversity &amp; Physiological Properties of Lignin-Decomposing Actinobacteria from Soil.</title>
        <authorList>
            <person name="Roh S.G."/>
            <person name="Kim S.B."/>
        </authorList>
    </citation>
    <scope>NUCLEOTIDE SEQUENCE [LARGE SCALE GENOMIC DNA]</scope>
    <source>
        <strain evidence="4 5">MMS17-GH009</strain>
    </source>
</reference>
<dbReference type="RefSeq" id="WP_117486466.1">
    <property type="nucleotide sequence ID" value="NZ_QVIG01000001.1"/>
</dbReference>
<dbReference type="GO" id="GO:0016787">
    <property type="term" value="F:hydrolase activity"/>
    <property type="evidence" value="ECO:0007669"/>
    <property type="project" value="UniProtKB-KW"/>
</dbReference>
<dbReference type="AlphaFoldDB" id="A0A372ZPC6"/>
<dbReference type="EMBL" id="QVIG01000001">
    <property type="protein sequence ID" value="RGD57723.1"/>
    <property type="molecule type" value="Genomic_DNA"/>
</dbReference>
<dbReference type="InterPro" id="IPR035930">
    <property type="entry name" value="FomD-like_sf"/>
</dbReference>
<keyword evidence="5" id="KW-1185">Reference proteome</keyword>
<comment type="caution">
    <text evidence="4">The sequence shown here is derived from an EMBL/GenBank/DDBJ whole genome shotgun (WGS) entry which is preliminary data.</text>
</comment>
<proteinExistence type="predicted"/>
<dbReference type="InterPro" id="IPR050212">
    <property type="entry name" value="Ntdp-like"/>
</dbReference>
<dbReference type="Gene3D" id="2.40.380.10">
    <property type="entry name" value="FomD-like"/>
    <property type="match status" value="1"/>
</dbReference>
<evidence type="ECO:0000313" key="5">
    <source>
        <dbReference type="Proteomes" id="UP000263377"/>
    </source>
</evidence>
<dbReference type="InterPro" id="IPR007295">
    <property type="entry name" value="DUF402"/>
</dbReference>
<evidence type="ECO:0000259" key="3">
    <source>
        <dbReference type="Pfam" id="PF04167"/>
    </source>
</evidence>
<evidence type="ECO:0000256" key="2">
    <source>
        <dbReference type="SAM" id="MobiDB-lite"/>
    </source>
</evidence>
<accession>A0A372ZPC6</accession>
<feature type="domain" description="DUF402" evidence="3">
    <location>
        <begin position="80"/>
        <end position="190"/>
    </location>
</feature>
<name>A0A372ZPC6_9ACTN</name>
<dbReference type="PANTHER" id="PTHR39159">
    <property type="match status" value="1"/>
</dbReference>
<dbReference type="PANTHER" id="PTHR39159:SF1">
    <property type="entry name" value="UPF0374 PROTEIN YGAC"/>
    <property type="match status" value="1"/>
</dbReference>
<keyword evidence="1" id="KW-0378">Hydrolase</keyword>
<feature type="compositionally biased region" description="Low complexity" evidence="2">
    <location>
        <begin position="213"/>
        <end position="222"/>
    </location>
</feature>
<gene>
    <name evidence="4" type="ORF">DR950_07915</name>
</gene>
<protein>
    <submittedName>
        <fullName evidence="4">DUF402 domain-containing protein</fullName>
    </submittedName>
</protein>
<evidence type="ECO:0000256" key="1">
    <source>
        <dbReference type="ARBA" id="ARBA00022801"/>
    </source>
</evidence>
<dbReference type="SUPFAM" id="SSF159234">
    <property type="entry name" value="FomD-like"/>
    <property type="match status" value="1"/>
</dbReference>
<sequence>MTAPGSAPVFAPGGIAVRRDVAHGRVWSAMPYTVLADNGDVLTLTARPGTESLAPASWTVAAHAGDDALRLDCVHDLASGRWELDYWTWRDTVVLSRFTAGVPFSVHRFLTPDGRPLRWYVNFERPYRRTAIGIDTLDLFLDLVITPDLSSYSWKDEDEYAQARRLGVVDEATHRQLDRARELALAQLRDRTGPFAPDPDAWTLPPEGPLPTLPATALSTPAGKWNEGGSVDC</sequence>
<dbReference type="Proteomes" id="UP000263377">
    <property type="component" value="Unassembled WGS sequence"/>
</dbReference>
<feature type="region of interest" description="Disordered" evidence="2">
    <location>
        <begin position="194"/>
        <end position="233"/>
    </location>
</feature>
<evidence type="ECO:0000313" key="4">
    <source>
        <dbReference type="EMBL" id="RGD57723.1"/>
    </source>
</evidence>
<organism evidence="4 5">
    <name type="scientific">Kitasatospora xanthocidica</name>
    <dbReference type="NCBI Taxonomy" id="83382"/>
    <lineage>
        <taxon>Bacteria</taxon>
        <taxon>Bacillati</taxon>
        <taxon>Actinomycetota</taxon>
        <taxon>Actinomycetes</taxon>
        <taxon>Kitasatosporales</taxon>
        <taxon>Streptomycetaceae</taxon>
        <taxon>Kitasatospora</taxon>
    </lineage>
</organism>
<dbReference type="Pfam" id="PF04167">
    <property type="entry name" value="DUF402"/>
    <property type="match status" value="1"/>
</dbReference>